<evidence type="ECO:0000313" key="1">
    <source>
        <dbReference type="EMBL" id="OIQ77720.1"/>
    </source>
</evidence>
<accession>A0A1J5Q334</accession>
<gene>
    <name evidence="1" type="ORF">GALL_405860</name>
</gene>
<name>A0A1J5Q334_9ZZZZ</name>
<dbReference type="AlphaFoldDB" id="A0A1J5Q334"/>
<comment type="caution">
    <text evidence="1">The sequence shown here is derived from an EMBL/GenBank/DDBJ whole genome shotgun (WGS) entry which is preliminary data.</text>
</comment>
<proteinExistence type="predicted"/>
<dbReference type="EMBL" id="MLJW01001551">
    <property type="protein sequence ID" value="OIQ77720.1"/>
    <property type="molecule type" value="Genomic_DNA"/>
</dbReference>
<sequence length="182" mass="19498">MMLRSVSASMTLVETLSSATLMRVDSSAILRVSFISKPRRICRERSALRMPASSLSPAALKWTLTLPSAIEAMCLVTSATVREILRPSVTAMARPAAKASAETSMEVVWLKAVAPNPNMRKMTAGGRITLAIILLTMGRASRRAASCAGSAGFGMAPPEFRCRYSASVSSICLRDGLLRTDM</sequence>
<organism evidence="1">
    <name type="scientific">mine drainage metagenome</name>
    <dbReference type="NCBI Taxonomy" id="410659"/>
    <lineage>
        <taxon>unclassified sequences</taxon>
        <taxon>metagenomes</taxon>
        <taxon>ecological metagenomes</taxon>
    </lineage>
</organism>
<protein>
    <submittedName>
        <fullName evidence="1">Uncharacterized protein</fullName>
    </submittedName>
</protein>
<reference evidence="1" key="1">
    <citation type="submission" date="2016-10" db="EMBL/GenBank/DDBJ databases">
        <title>Sequence of Gallionella enrichment culture.</title>
        <authorList>
            <person name="Poehlein A."/>
            <person name="Muehling M."/>
            <person name="Daniel R."/>
        </authorList>
    </citation>
    <scope>NUCLEOTIDE SEQUENCE</scope>
</reference>